<dbReference type="OrthoDB" id="1727555at2759"/>
<keyword evidence="7" id="KW-1185">Reference proteome</keyword>
<dbReference type="GeneID" id="111017469"/>
<evidence type="ECO:0000313" key="8">
    <source>
        <dbReference type="RefSeq" id="XP_022148919.1"/>
    </source>
</evidence>
<dbReference type="GO" id="GO:0005576">
    <property type="term" value="C:extracellular region"/>
    <property type="evidence" value="ECO:0007669"/>
    <property type="project" value="UniProtKB-SubCell"/>
</dbReference>
<evidence type="ECO:0000256" key="3">
    <source>
        <dbReference type="ARBA" id="ARBA00022471"/>
    </source>
</evidence>
<evidence type="ECO:0000256" key="5">
    <source>
        <dbReference type="ARBA" id="ARBA00022729"/>
    </source>
</evidence>
<reference evidence="8" key="1">
    <citation type="submission" date="2025-08" db="UniProtKB">
        <authorList>
            <consortium name="RefSeq"/>
        </authorList>
    </citation>
    <scope>IDENTIFICATION</scope>
    <source>
        <strain evidence="8">OHB3-1</strain>
    </source>
</reference>
<keyword evidence="4 6" id="KW-0964">Secreted</keyword>
<evidence type="ECO:0000313" key="7">
    <source>
        <dbReference type="Proteomes" id="UP000504603"/>
    </source>
</evidence>
<organism evidence="7 8">
    <name type="scientific">Momordica charantia</name>
    <name type="common">Bitter gourd</name>
    <name type="synonym">Balsam pear</name>
    <dbReference type="NCBI Taxonomy" id="3673"/>
    <lineage>
        <taxon>Eukaryota</taxon>
        <taxon>Viridiplantae</taxon>
        <taxon>Streptophyta</taxon>
        <taxon>Embryophyta</taxon>
        <taxon>Tracheophyta</taxon>
        <taxon>Spermatophyta</taxon>
        <taxon>Magnoliopsida</taxon>
        <taxon>eudicotyledons</taxon>
        <taxon>Gunneridae</taxon>
        <taxon>Pentapetalae</taxon>
        <taxon>rosids</taxon>
        <taxon>fabids</taxon>
        <taxon>Cucurbitales</taxon>
        <taxon>Cucurbitaceae</taxon>
        <taxon>Momordiceae</taxon>
        <taxon>Momordica</taxon>
    </lineage>
</organism>
<sequence>MSGLFIAEVKVILAAKIKKKKAKETQAMHPTERHMVLLLVLASLLVVADQQIITQIGQALKNIPVKNPDTAWHIHVVNGLSKDSLFVHCKSKDNDVGLHNLARGFEIQWSFDENVWGTTLFWCFLRKPGATASFDVFWVESRHNWLHHRCAILTCIWIAKDDGIYLRNNSDHIDELIHKWGK</sequence>
<dbReference type="AlphaFoldDB" id="A0A6J1D5G6"/>
<dbReference type="RefSeq" id="XP_022148919.1">
    <property type="nucleotide sequence ID" value="XM_022293227.1"/>
</dbReference>
<evidence type="ECO:0000256" key="6">
    <source>
        <dbReference type="RuleBase" id="RU367044"/>
    </source>
</evidence>
<evidence type="ECO:0000256" key="2">
    <source>
        <dbReference type="ARBA" id="ARBA00005581"/>
    </source>
</evidence>
<comment type="subcellular location">
    <subcellularLocation>
        <location evidence="1 6">Secreted</location>
    </subcellularLocation>
</comment>
<dbReference type="Pfam" id="PF05938">
    <property type="entry name" value="Self-incomp_S1"/>
    <property type="match status" value="1"/>
</dbReference>
<evidence type="ECO:0000256" key="4">
    <source>
        <dbReference type="ARBA" id="ARBA00022525"/>
    </source>
</evidence>
<comment type="similarity">
    <text evidence="2 6">Belongs to the plant self-incompatibility (S1) protein family.</text>
</comment>
<dbReference type="PANTHER" id="PTHR31232">
    <property type="match status" value="1"/>
</dbReference>
<keyword evidence="3 6" id="KW-0713">Self-incompatibility</keyword>
<proteinExistence type="inferred from homology"/>
<name>A0A6J1D5G6_MOMCH</name>
<evidence type="ECO:0000256" key="1">
    <source>
        <dbReference type="ARBA" id="ARBA00004613"/>
    </source>
</evidence>
<keyword evidence="5" id="KW-0732">Signal</keyword>
<dbReference type="PANTHER" id="PTHR31232:SF156">
    <property type="entry name" value="PLANT SELF-INCOMPATIBILITY PROTEIN S1 FAMILY-RELATED"/>
    <property type="match status" value="1"/>
</dbReference>
<dbReference type="KEGG" id="mcha:111017469"/>
<protein>
    <recommendedName>
        <fullName evidence="6">S-protein homolog</fullName>
    </recommendedName>
</protein>
<accession>A0A6J1D5G6</accession>
<dbReference type="GO" id="GO:0060320">
    <property type="term" value="P:rejection of self pollen"/>
    <property type="evidence" value="ECO:0007669"/>
    <property type="project" value="UniProtKB-KW"/>
</dbReference>
<dbReference type="InterPro" id="IPR010264">
    <property type="entry name" value="Self-incomp_S1"/>
</dbReference>
<gene>
    <name evidence="8" type="primary">LOC111017469</name>
</gene>
<dbReference type="Proteomes" id="UP000504603">
    <property type="component" value="Unplaced"/>
</dbReference>